<accession>A0AB38F1A9</accession>
<evidence type="ECO:0000313" key="2">
    <source>
        <dbReference type="Proteomes" id="UP000250385"/>
    </source>
</evidence>
<comment type="caution">
    <text evidence="1">The sequence shown here is derived from an EMBL/GenBank/DDBJ whole genome shotgun (WGS) entry which is preliminary data.</text>
</comment>
<reference evidence="1 2" key="1">
    <citation type="submission" date="2018-06" db="EMBL/GenBank/DDBJ databases">
        <authorList>
            <consortium name="Pathogen Informatics"/>
            <person name="Doyle S."/>
        </authorList>
    </citation>
    <scope>NUCLEOTIDE SEQUENCE [LARGE SCALE GENOMIC DNA]</scope>
    <source>
        <strain evidence="1 2">NCTC10279</strain>
    </source>
</reference>
<evidence type="ECO:0008006" key="3">
    <source>
        <dbReference type="Google" id="ProtNLM"/>
    </source>
</evidence>
<dbReference type="Proteomes" id="UP000250385">
    <property type="component" value="Unassembled WGS sequence"/>
</dbReference>
<name>A0AB38F1A9_ECOLX</name>
<proteinExistence type="predicted"/>
<sequence length="155" mass="16816">MNSAMKSGITSVLVIMWVASGGPCIAALTRSTRLGAGTAIKNVSYLIFIQPRQTGKVVLTSSARSRSTVTRLALTPWREAVLSPTQTVSQCIRQIHRLSSSAFLKIKLCSIAFPPLDSASGMPMSIKWNRMNTPLTGLSRLLLLSGISVKTKWLR</sequence>
<protein>
    <recommendedName>
        <fullName evidence="3">Secreted protein</fullName>
    </recommendedName>
</protein>
<organism evidence="1 2">
    <name type="scientific">Escherichia coli</name>
    <dbReference type="NCBI Taxonomy" id="562"/>
    <lineage>
        <taxon>Bacteria</taxon>
        <taxon>Pseudomonadati</taxon>
        <taxon>Pseudomonadota</taxon>
        <taxon>Gammaproteobacteria</taxon>
        <taxon>Enterobacterales</taxon>
        <taxon>Enterobacteriaceae</taxon>
        <taxon>Escherichia</taxon>
    </lineage>
</organism>
<gene>
    <name evidence="1" type="ORF">NCTC10279_04451</name>
</gene>
<dbReference type="AlphaFoldDB" id="A0AB38F1A9"/>
<dbReference type="EMBL" id="UASG01000025">
    <property type="protein sequence ID" value="SPX32021.1"/>
    <property type="molecule type" value="Genomic_DNA"/>
</dbReference>
<evidence type="ECO:0000313" key="1">
    <source>
        <dbReference type="EMBL" id="SPX32021.1"/>
    </source>
</evidence>